<dbReference type="OrthoDB" id="110606at2759"/>
<dbReference type="InterPro" id="IPR046350">
    <property type="entry name" value="Cystatin_sf"/>
</dbReference>
<dbReference type="STRING" id="29172.A0A0D8Y0V6"/>
<dbReference type="CDD" id="cd00042">
    <property type="entry name" value="CY"/>
    <property type="match status" value="1"/>
</dbReference>
<dbReference type="SMART" id="SM00043">
    <property type="entry name" value="CY"/>
    <property type="match status" value="1"/>
</dbReference>
<dbReference type="GO" id="GO:0005737">
    <property type="term" value="C:cytoplasm"/>
    <property type="evidence" value="ECO:0007669"/>
    <property type="project" value="TreeGrafter"/>
</dbReference>
<feature type="signal peptide" evidence="4">
    <location>
        <begin position="1"/>
        <end position="26"/>
    </location>
</feature>
<dbReference type="Proteomes" id="UP000053766">
    <property type="component" value="Unassembled WGS sequence"/>
</dbReference>
<sequence length="152" mass="16874">MVGRVSSKYAFTLSVLVLFVVCLTSAIQSGMIGGFTERDANDTEYMDRAWKATKGVNDNASNEGPNHMIPIKVIKAKSQVVAGVKHVFEVLFGESNCSKGTLLASELSPSNCQLKSNGRRALYEIELWEKPWENFEQFNVKKLRNVEAGENI</sequence>
<dbReference type="PANTHER" id="PTHR46186:SF2">
    <property type="entry name" value="CYSTATIN"/>
    <property type="match status" value="1"/>
</dbReference>
<name>A0A0D8Y0V6_DICVI</name>
<keyword evidence="7" id="KW-1185">Reference proteome</keyword>
<evidence type="ECO:0000256" key="2">
    <source>
        <dbReference type="ARBA" id="ARBA00022690"/>
    </source>
</evidence>
<evidence type="ECO:0000259" key="5">
    <source>
        <dbReference type="SMART" id="SM00043"/>
    </source>
</evidence>
<dbReference type="Pfam" id="PF00031">
    <property type="entry name" value="Cystatin"/>
    <property type="match status" value="1"/>
</dbReference>
<proteinExistence type="inferred from homology"/>
<gene>
    <name evidence="6" type="ORF">DICVIV_03518</name>
</gene>
<comment type="similarity">
    <text evidence="1">Belongs to the cystatin family.</text>
</comment>
<keyword evidence="2" id="KW-0646">Protease inhibitor</keyword>
<evidence type="ECO:0000256" key="4">
    <source>
        <dbReference type="SAM" id="SignalP"/>
    </source>
</evidence>
<keyword evidence="3" id="KW-0789">Thiol protease inhibitor</keyword>
<dbReference type="Gene3D" id="3.10.450.10">
    <property type="match status" value="1"/>
</dbReference>
<dbReference type="SUPFAM" id="SSF54403">
    <property type="entry name" value="Cystatin/monellin"/>
    <property type="match status" value="1"/>
</dbReference>
<reference evidence="6 7" key="1">
    <citation type="submission" date="2013-11" db="EMBL/GenBank/DDBJ databases">
        <title>Draft genome of the bovine lungworm Dictyocaulus viviparus.</title>
        <authorList>
            <person name="Mitreva M."/>
        </authorList>
    </citation>
    <scope>NUCLEOTIDE SEQUENCE [LARGE SCALE GENOMIC DNA]</scope>
    <source>
        <strain evidence="6 7">HannoverDv2000</strain>
    </source>
</reference>
<evidence type="ECO:0000313" key="7">
    <source>
        <dbReference type="Proteomes" id="UP000053766"/>
    </source>
</evidence>
<dbReference type="EMBL" id="KN716209">
    <property type="protein sequence ID" value="KJH50325.1"/>
    <property type="molecule type" value="Genomic_DNA"/>
</dbReference>
<evidence type="ECO:0000256" key="1">
    <source>
        <dbReference type="ARBA" id="ARBA00009403"/>
    </source>
</evidence>
<protein>
    <submittedName>
        <fullName evidence="6">Cystatin domain protein</fullName>
    </submittedName>
</protein>
<keyword evidence="4" id="KW-0732">Signal</keyword>
<feature type="domain" description="Cystatin" evidence="5">
    <location>
        <begin position="30"/>
        <end position="143"/>
    </location>
</feature>
<dbReference type="AlphaFoldDB" id="A0A0D8Y0V6"/>
<evidence type="ECO:0000313" key="6">
    <source>
        <dbReference type="EMBL" id="KJH50325.1"/>
    </source>
</evidence>
<organism evidence="6 7">
    <name type="scientific">Dictyocaulus viviparus</name>
    <name type="common">Bovine lungworm</name>
    <dbReference type="NCBI Taxonomy" id="29172"/>
    <lineage>
        <taxon>Eukaryota</taxon>
        <taxon>Metazoa</taxon>
        <taxon>Ecdysozoa</taxon>
        <taxon>Nematoda</taxon>
        <taxon>Chromadorea</taxon>
        <taxon>Rhabditida</taxon>
        <taxon>Rhabditina</taxon>
        <taxon>Rhabditomorpha</taxon>
        <taxon>Strongyloidea</taxon>
        <taxon>Metastrongylidae</taxon>
        <taxon>Dictyocaulus</taxon>
    </lineage>
</organism>
<dbReference type="MEROPS" id="I25.043"/>
<accession>A0A0D8Y0V6</accession>
<evidence type="ECO:0000256" key="3">
    <source>
        <dbReference type="ARBA" id="ARBA00022704"/>
    </source>
</evidence>
<dbReference type="GO" id="GO:0031982">
    <property type="term" value="C:vesicle"/>
    <property type="evidence" value="ECO:0007669"/>
    <property type="project" value="TreeGrafter"/>
</dbReference>
<feature type="chain" id="PRO_5018736761" evidence="4">
    <location>
        <begin position="27"/>
        <end position="152"/>
    </location>
</feature>
<reference evidence="7" key="2">
    <citation type="journal article" date="2016" name="Sci. Rep.">
        <title>Dictyocaulus viviparus genome, variome and transcriptome elucidate lungworm biology and support future intervention.</title>
        <authorList>
            <person name="McNulty S.N."/>
            <person name="Strube C."/>
            <person name="Rosa B.A."/>
            <person name="Martin J.C."/>
            <person name="Tyagi R."/>
            <person name="Choi Y.J."/>
            <person name="Wang Q."/>
            <person name="Hallsworth Pepin K."/>
            <person name="Zhang X."/>
            <person name="Ozersky P."/>
            <person name="Wilson R.K."/>
            <person name="Sternberg P.W."/>
            <person name="Gasser R.B."/>
            <person name="Mitreva M."/>
        </authorList>
    </citation>
    <scope>NUCLEOTIDE SEQUENCE [LARGE SCALE GENOMIC DNA]</scope>
    <source>
        <strain evidence="7">HannoverDv2000</strain>
    </source>
</reference>
<dbReference type="PANTHER" id="PTHR46186">
    <property type="entry name" value="CYSTATIN"/>
    <property type="match status" value="1"/>
</dbReference>
<dbReference type="GO" id="GO:0005615">
    <property type="term" value="C:extracellular space"/>
    <property type="evidence" value="ECO:0007669"/>
    <property type="project" value="TreeGrafter"/>
</dbReference>
<dbReference type="GO" id="GO:0004869">
    <property type="term" value="F:cysteine-type endopeptidase inhibitor activity"/>
    <property type="evidence" value="ECO:0007669"/>
    <property type="project" value="UniProtKB-KW"/>
</dbReference>
<dbReference type="InterPro" id="IPR000010">
    <property type="entry name" value="Cystatin_dom"/>
</dbReference>